<dbReference type="EMBL" id="FNNJ01000006">
    <property type="protein sequence ID" value="SDX51552.1"/>
    <property type="molecule type" value="Genomic_DNA"/>
</dbReference>
<dbReference type="RefSeq" id="WP_090123735.1">
    <property type="nucleotide sequence ID" value="NZ_FNNJ01000006.1"/>
</dbReference>
<organism evidence="1 2">
    <name type="scientific">Lutibacter oricola</name>
    <dbReference type="NCBI Taxonomy" id="762486"/>
    <lineage>
        <taxon>Bacteria</taxon>
        <taxon>Pseudomonadati</taxon>
        <taxon>Bacteroidota</taxon>
        <taxon>Flavobacteriia</taxon>
        <taxon>Flavobacteriales</taxon>
        <taxon>Flavobacteriaceae</taxon>
        <taxon>Lutibacter</taxon>
    </lineage>
</organism>
<dbReference type="Gene3D" id="1.20.120.450">
    <property type="entry name" value="dinb family like domain"/>
    <property type="match status" value="1"/>
</dbReference>
<dbReference type="OrthoDB" id="1162179at2"/>
<evidence type="ECO:0000313" key="1">
    <source>
        <dbReference type="EMBL" id="SDX51552.1"/>
    </source>
</evidence>
<gene>
    <name evidence="1" type="ORF">SAMN05444411_106117</name>
</gene>
<dbReference type="Proteomes" id="UP000199595">
    <property type="component" value="Unassembled WGS sequence"/>
</dbReference>
<name>A0A1H3CBI0_9FLAO</name>
<dbReference type="SUPFAM" id="SSF109854">
    <property type="entry name" value="DinB/YfiT-like putative metalloenzymes"/>
    <property type="match status" value="1"/>
</dbReference>
<protein>
    <submittedName>
        <fullName evidence="1">DinB superfamily protein</fullName>
    </submittedName>
</protein>
<sequence length="162" mass="18008">MIGAIENNLKRGISLLENISDEEYSNTSIAPYYSSIGGHMRHILDVFDCIFEGLDSKSVNLVNRKRNQLAENYTKDGILYFDRIIKSLNEIDVTMLDCIVEVKDDLGMGIISANYTLGAALIQAHSHAIHHFASIGYVVTQLGIELPDEDFGFNPTTPKLTT</sequence>
<reference evidence="1 2" key="1">
    <citation type="submission" date="2016-10" db="EMBL/GenBank/DDBJ databases">
        <authorList>
            <person name="de Groot N.N."/>
        </authorList>
    </citation>
    <scope>NUCLEOTIDE SEQUENCE [LARGE SCALE GENOMIC DNA]</scope>
    <source>
        <strain evidence="1 2">DSM 24956</strain>
    </source>
</reference>
<dbReference type="STRING" id="762486.SAMN05444411_106117"/>
<proteinExistence type="predicted"/>
<dbReference type="AlphaFoldDB" id="A0A1H3CBI0"/>
<accession>A0A1H3CBI0</accession>
<evidence type="ECO:0000313" key="2">
    <source>
        <dbReference type="Proteomes" id="UP000199595"/>
    </source>
</evidence>
<dbReference type="InterPro" id="IPR034660">
    <property type="entry name" value="DinB/YfiT-like"/>
</dbReference>
<keyword evidence="2" id="KW-1185">Reference proteome</keyword>